<evidence type="ECO:0000313" key="2">
    <source>
        <dbReference type="Proteomes" id="UP000001249"/>
    </source>
</evidence>
<protein>
    <submittedName>
        <fullName evidence="1">Terminase</fullName>
    </submittedName>
</protein>
<accession>A0A7N2</accession>
<dbReference type="RefSeq" id="YP_851132.1">
    <property type="nucleotide sequence ID" value="NC_008562.1"/>
</dbReference>
<sequence>MARKRKLDPIELFDELVYEGLAQVKTNHVIGIVEFAEQYLLAPGDRLFPPQRAILRALYNEPLPEDELAILQRWAEQDVTTWVPDRSYVNMVLECGRRGGKSVLASICVLYEFYCLINLDNPAKHYGLLSGSPIAIFVIARSGAQVNETLFGAIRGYASQSAYFKGLVNSGQIEILTQEIRCQAKNIAIYAKHTNSQSLVGYSLKMLVLDEAARFEYNELGESKADDIWSNVAKGLSTFGNKGKKIAISSAWSEGDYIQNLYKVATRDPRMVAFRLRTWDINLRPEVSEYSLKNSEDYIRDPVTAALEYEGIRSSMHGSFFQKEYIEEAVKGLSCLDAHSIPLDITNGDDTRHYVSLQITRLERLSEGRSYLHVDYGLKKDSAAIAFVRSTKLEDGRWGVIVDGLLVWKPYSDRDNSGRGIQRIVSYLDIEEKLVQICQARHISLCSFDSYQSQSTIQRLHAHGIRSIEMSTTNTAQLSYYNLTRQLLNEGRLILPRDSTWTHSLMAEMGGILQLANGKITHNERASGKDIIDAVVNAVFNCVKEDSTLMGFSVSSSGIKSISSKTLKKNRELTTARGKGLLLAARKRRPSI</sequence>
<dbReference type="EMBL" id="AB231700">
    <property type="protein sequence ID" value="BAF36209.1"/>
    <property type="molecule type" value="Genomic_DNA"/>
</dbReference>
<dbReference type="Proteomes" id="UP000001249">
    <property type="component" value="Segment"/>
</dbReference>
<reference evidence="2" key="1">
    <citation type="journal article" date="2008" name="J. Bacteriol.">
        <title>Ma-LMM01 infecting toxic Microcystis aeruginosa illuminates diverse cyanophage genome strategies.</title>
        <authorList>
            <person name="Yoshida T."/>
            <person name="Nagasaki K."/>
            <person name="Takashima Y."/>
            <person name="Shirai Y."/>
            <person name="Tomaru Y."/>
            <person name="Takao Y."/>
            <person name="Sakamoto S."/>
            <person name="Hiroishi S."/>
            <person name="Ogata H."/>
        </authorList>
    </citation>
    <scope>NUCLEOTIDE SEQUENCE</scope>
</reference>
<dbReference type="Gene3D" id="3.30.420.240">
    <property type="match status" value="1"/>
</dbReference>
<dbReference type="Gene3D" id="3.40.50.300">
    <property type="entry name" value="P-loop containing nucleotide triphosphate hydrolases"/>
    <property type="match status" value="1"/>
</dbReference>
<keyword evidence="2" id="KW-1185">Reference proteome</keyword>
<organism evidence="1 2">
    <name type="scientific">Microcystis phage LMM01</name>
    <dbReference type="NCBI Taxonomy" id="2856824"/>
    <lineage>
        <taxon>Viruses</taxon>
        <taxon>Duplodnaviria</taxon>
        <taxon>Heunggongvirae</taxon>
        <taxon>Uroviricota</taxon>
        <taxon>Caudoviricetes</taxon>
        <taxon>Fukuivirus</taxon>
        <taxon>Fukuivirus LMM01</taxon>
    </lineage>
</organism>
<dbReference type="KEGG" id="vg:4484391"/>
<evidence type="ECO:0000313" key="1">
    <source>
        <dbReference type="EMBL" id="BAF36209.1"/>
    </source>
</evidence>
<name>A0A7N2_9CAUD</name>
<proteinExistence type="predicted"/>
<dbReference type="GeneID" id="4484391"/>
<dbReference type="InterPro" id="IPR027417">
    <property type="entry name" value="P-loop_NTPase"/>
</dbReference>